<dbReference type="InterPro" id="IPR050314">
    <property type="entry name" value="Glycosyl_Hydrlase_18"/>
</dbReference>
<protein>
    <submittedName>
        <fullName evidence="10">Glycoside hydrolase</fullName>
    </submittedName>
</protein>
<sequence length="355" mass="38793">MGYYTSWNSQILEPEEIDFAIYRCITYAFATLNEALQLSVDSPDLLERLVNAAHAKGTCVILSIGGWDDSAYFSSAVSTSSNRTSFVQQVIELFQNYKLDGFDFDWEYPGQEGKPGNQFNNNDTQNFFAFFQLLRYELPNAIISAAALDTPFVGSDGQPMQDVSPFGEVLDWLTIMNYDVVQSSSTPGPDAPLSDYCHNSTQPQASAAAGVDQWTRAGFPVGKLVLGVPYYGYVSNSNASTLRSRASSPSVRLQGDTDGCMLFRDFVSQGALACNTEECYGSGGFARYWDQCSSTPYLRSEAAKQVVSFDDPESMSMKAQFAKKTGMLGVIAWEIAGDTDKGDLGLAIEHGFSVA</sequence>
<keyword evidence="3" id="KW-0146">Chitin degradation</keyword>
<dbReference type="GO" id="GO:0008061">
    <property type="term" value="F:chitin binding"/>
    <property type="evidence" value="ECO:0007669"/>
    <property type="project" value="InterPro"/>
</dbReference>
<dbReference type="Proteomes" id="UP000799118">
    <property type="component" value="Unassembled WGS sequence"/>
</dbReference>
<dbReference type="AlphaFoldDB" id="A0A6A4HFB3"/>
<keyword evidence="5 7" id="KW-0326">Glycosidase</keyword>
<evidence type="ECO:0000256" key="8">
    <source>
        <dbReference type="RuleBase" id="RU004453"/>
    </source>
</evidence>
<dbReference type="Gene3D" id="3.10.50.10">
    <property type="match status" value="1"/>
</dbReference>
<dbReference type="Pfam" id="PF00704">
    <property type="entry name" value="Glyco_hydro_18"/>
    <property type="match status" value="1"/>
</dbReference>
<keyword evidence="11" id="KW-1185">Reference proteome</keyword>
<feature type="domain" description="GH18" evidence="9">
    <location>
        <begin position="1"/>
        <end position="355"/>
    </location>
</feature>
<dbReference type="InterPro" id="IPR029070">
    <property type="entry name" value="Chitinase_insertion_sf"/>
</dbReference>
<comment type="catalytic activity">
    <reaction evidence="1">
        <text>Random endo-hydrolysis of N-acetyl-beta-D-glucosaminide (1-&gt;4)-beta-linkages in chitin and chitodextrins.</text>
        <dbReference type="EC" id="3.2.1.14"/>
    </reaction>
</comment>
<dbReference type="PANTHER" id="PTHR11177">
    <property type="entry name" value="CHITINASE"/>
    <property type="match status" value="1"/>
</dbReference>
<dbReference type="PROSITE" id="PS01095">
    <property type="entry name" value="GH18_1"/>
    <property type="match status" value="1"/>
</dbReference>
<dbReference type="GO" id="GO:0005576">
    <property type="term" value="C:extracellular region"/>
    <property type="evidence" value="ECO:0007669"/>
    <property type="project" value="TreeGrafter"/>
</dbReference>
<keyword evidence="6" id="KW-0624">Polysaccharide degradation</keyword>
<dbReference type="SUPFAM" id="SSF51445">
    <property type="entry name" value="(Trans)glycosidases"/>
    <property type="match status" value="1"/>
</dbReference>
<dbReference type="GO" id="GO:0000272">
    <property type="term" value="P:polysaccharide catabolic process"/>
    <property type="evidence" value="ECO:0007669"/>
    <property type="project" value="UniProtKB-KW"/>
</dbReference>
<gene>
    <name evidence="10" type="ORF">BT96DRAFT_860409</name>
</gene>
<accession>A0A6A4HFB3</accession>
<dbReference type="PANTHER" id="PTHR11177:SF392">
    <property type="entry name" value="HAP41P"/>
    <property type="match status" value="1"/>
</dbReference>
<keyword evidence="4" id="KW-0119">Carbohydrate metabolism</keyword>
<evidence type="ECO:0000256" key="7">
    <source>
        <dbReference type="RuleBase" id="RU000489"/>
    </source>
</evidence>
<evidence type="ECO:0000256" key="4">
    <source>
        <dbReference type="ARBA" id="ARBA00023277"/>
    </source>
</evidence>
<evidence type="ECO:0000256" key="2">
    <source>
        <dbReference type="ARBA" id="ARBA00022801"/>
    </source>
</evidence>
<dbReference type="InterPro" id="IPR011583">
    <property type="entry name" value="Chitinase_II/V-like_cat"/>
</dbReference>
<dbReference type="Gene3D" id="3.20.20.80">
    <property type="entry name" value="Glycosidases"/>
    <property type="match status" value="1"/>
</dbReference>
<keyword evidence="2 7" id="KW-0378">Hydrolase</keyword>
<dbReference type="GO" id="GO:0006032">
    <property type="term" value="P:chitin catabolic process"/>
    <property type="evidence" value="ECO:0007669"/>
    <property type="project" value="UniProtKB-KW"/>
</dbReference>
<evidence type="ECO:0000256" key="1">
    <source>
        <dbReference type="ARBA" id="ARBA00000822"/>
    </source>
</evidence>
<dbReference type="InterPro" id="IPR001579">
    <property type="entry name" value="Glyco_hydro_18_chit_AS"/>
</dbReference>
<dbReference type="SMART" id="SM00636">
    <property type="entry name" value="Glyco_18"/>
    <property type="match status" value="1"/>
</dbReference>
<dbReference type="GO" id="GO:0008843">
    <property type="term" value="F:endochitinase activity"/>
    <property type="evidence" value="ECO:0007669"/>
    <property type="project" value="UniProtKB-EC"/>
</dbReference>
<organism evidence="10 11">
    <name type="scientific">Gymnopus androsaceus JB14</name>
    <dbReference type="NCBI Taxonomy" id="1447944"/>
    <lineage>
        <taxon>Eukaryota</taxon>
        <taxon>Fungi</taxon>
        <taxon>Dikarya</taxon>
        <taxon>Basidiomycota</taxon>
        <taxon>Agaricomycotina</taxon>
        <taxon>Agaricomycetes</taxon>
        <taxon>Agaricomycetidae</taxon>
        <taxon>Agaricales</taxon>
        <taxon>Marasmiineae</taxon>
        <taxon>Omphalotaceae</taxon>
        <taxon>Gymnopus</taxon>
    </lineage>
</organism>
<dbReference type="OrthoDB" id="73875at2759"/>
<proteinExistence type="inferred from homology"/>
<dbReference type="PROSITE" id="PS51910">
    <property type="entry name" value="GH18_2"/>
    <property type="match status" value="1"/>
</dbReference>
<evidence type="ECO:0000256" key="6">
    <source>
        <dbReference type="ARBA" id="ARBA00023326"/>
    </source>
</evidence>
<dbReference type="InterPro" id="IPR017853">
    <property type="entry name" value="GH"/>
</dbReference>
<comment type="similarity">
    <text evidence="8">Belongs to the glycosyl hydrolase 18 family.</text>
</comment>
<evidence type="ECO:0000313" key="11">
    <source>
        <dbReference type="Proteomes" id="UP000799118"/>
    </source>
</evidence>
<evidence type="ECO:0000256" key="5">
    <source>
        <dbReference type="ARBA" id="ARBA00023295"/>
    </source>
</evidence>
<evidence type="ECO:0000313" key="10">
    <source>
        <dbReference type="EMBL" id="KAE9397139.1"/>
    </source>
</evidence>
<reference evidence="10" key="1">
    <citation type="journal article" date="2019" name="Environ. Microbiol.">
        <title>Fungal ecological strategies reflected in gene transcription - a case study of two litter decomposers.</title>
        <authorList>
            <person name="Barbi F."/>
            <person name="Kohler A."/>
            <person name="Barry K."/>
            <person name="Baskaran P."/>
            <person name="Daum C."/>
            <person name="Fauchery L."/>
            <person name="Ihrmark K."/>
            <person name="Kuo A."/>
            <person name="LaButti K."/>
            <person name="Lipzen A."/>
            <person name="Morin E."/>
            <person name="Grigoriev I.V."/>
            <person name="Henrissat B."/>
            <person name="Lindahl B."/>
            <person name="Martin F."/>
        </authorList>
    </citation>
    <scope>NUCLEOTIDE SEQUENCE</scope>
    <source>
        <strain evidence="10">JB14</strain>
    </source>
</reference>
<dbReference type="InterPro" id="IPR001223">
    <property type="entry name" value="Glyco_hydro18_cat"/>
</dbReference>
<evidence type="ECO:0000256" key="3">
    <source>
        <dbReference type="ARBA" id="ARBA00023024"/>
    </source>
</evidence>
<dbReference type="EMBL" id="ML769502">
    <property type="protein sequence ID" value="KAE9397139.1"/>
    <property type="molecule type" value="Genomic_DNA"/>
</dbReference>
<name>A0A6A4HFB3_9AGAR</name>
<evidence type="ECO:0000259" key="9">
    <source>
        <dbReference type="PROSITE" id="PS51910"/>
    </source>
</evidence>